<accession>A0A6L8LRL7</accession>
<reference evidence="1 2" key="1">
    <citation type="submission" date="2020-01" db="EMBL/GenBank/DDBJ databases">
        <title>Draft Genome Sequence of Vibrio sp. strain OCN044, Isolated from a Healthy Coral at Palmyra Atoll.</title>
        <authorList>
            <person name="Videau P."/>
            <person name="Loughran R."/>
            <person name="Esquivel A."/>
            <person name="Deadmond M."/>
            <person name="Paddock B.E."/>
            <person name="Saw J.H."/>
            <person name="Ushijima B."/>
        </authorList>
    </citation>
    <scope>NUCLEOTIDE SEQUENCE [LARGE SCALE GENOMIC DNA]</scope>
    <source>
        <strain evidence="1 2">OCN044</strain>
    </source>
</reference>
<evidence type="ECO:0000313" key="2">
    <source>
        <dbReference type="Proteomes" id="UP000478571"/>
    </source>
</evidence>
<keyword evidence="2" id="KW-1185">Reference proteome</keyword>
<organism evidence="1 2">
    <name type="scientific">Vibrio tetraodonis subsp. pristinus</name>
    <dbReference type="NCBI Taxonomy" id="2695891"/>
    <lineage>
        <taxon>Bacteria</taxon>
        <taxon>Pseudomonadati</taxon>
        <taxon>Pseudomonadota</taxon>
        <taxon>Gammaproteobacteria</taxon>
        <taxon>Vibrionales</taxon>
        <taxon>Vibrionaceae</taxon>
        <taxon>Vibrio</taxon>
    </lineage>
</organism>
<dbReference type="Proteomes" id="UP000478571">
    <property type="component" value="Unassembled WGS sequence"/>
</dbReference>
<dbReference type="EMBL" id="WWEU01000001">
    <property type="protein sequence ID" value="MYM58193.1"/>
    <property type="molecule type" value="Genomic_DNA"/>
</dbReference>
<sequence>MMRIFGQTITSNIFSKSDKSHKSALPKWQKLQEDTLKTVDAYKRMGRDRVDTAHIKPKQFLVHTIRDFKQESPLLSQKAEELLSSWDVVSTSVVETGQHSRSQWADVGLILAAPAQNIISTSPHDVKFQNHAGNEVDKPKNTYALTESYFKGQGKQGYTPEGGTYAKIDAPKSVIDSTDGKYNEVLVVGKPNIRTYEGYNATKNVKVCGIYCHQMLNDNKAKNLSTYEKNNQLIEKLLIANPGLTVFKEFTWTGNITMNNADRIKSYVNTFK</sequence>
<evidence type="ECO:0000313" key="1">
    <source>
        <dbReference type="EMBL" id="MYM58193.1"/>
    </source>
</evidence>
<comment type="caution">
    <text evidence="1">The sequence shown here is derived from an EMBL/GenBank/DDBJ whole genome shotgun (WGS) entry which is preliminary data.</text>
</comment>
<name>A0A6L8LRL7_9VIBR</name>
<protein>
    <submittedName>
        <fullName evidence="1">Uncharacterized protein</fullName>
    </submittedName>
</protein>
<dbReference type="RefSeq" id="WP_160926828.1">
    <property type="nucleotide sequence ID" value="NZ_WWEU01000001.1"/>
</dbReference>
<dbReference type="AlphaFoldDB" id="A0A6L8LRL7"/>
<proteinExistence type="predicted"/>
<gene>
    <name evidence="1" type="ORF">GTG28_03065</name>
</gene>